<dbReference type="PANTHER" id="PTHR43794">
    <property type="entry name" value="AMINOHYDROLASE SSNA-RELATED"/>
    <property type="match status" value="1"/>
</dbReference>
<dbReference type="Pfam" id="PF01979">
    <property type="entry name" value="Amidohydro_1"/>
    <property type="match status" value="1"/>
</dbReference>
<feature type="region of interest" description="Disordered" evidence="2">
    <location>
        <begin position="1"/>
        <end position="75"/>
    </location>
</feature>
<dbReference type="PANTHER" id="PTHR43794:SF11">
    <property type="entry name" value="AMIDOHYDROLASE-RELATED DOMAIN-CONTAINING PROTEIN"/>
    <property type="match status" value="1"/>
</dbReference>
<dbReference type="RefSeq" id="WP_344581104.1">
    <property type="nucleotide sequence ID" value="NZ_BAAARK010000021.1"/>
</dbReference>
<dbReference type="SUPFAM" id="SSF51338">
    <property type="entry name" value="Composite domain of metallo-dependent hydrolases"/>
    <property type="match status" value="2"/>
</dbReference>
<dbReference type="InterPro" id="IPR050287">
    <property type="entry name" value="MTA/SAH_deaminase"/>
</dbReference>
<evidence type="ECO:0000313" key="4">
    <source>
        <dbReference type="EMBL" id="GAA2677409.1"/>
    </source>
</evidence>
<feature type="compositionally biased region" description="Low complexity" evidence="2">
    <location>
        <begin position="102"/>
        <end position="117"/>
    </location>
</feature>
<keyword evidence="1" id="KW-0378">Hydrolase</keyword>
<feature type="domain" description="Amidohydrolase-related" evidence="3">
    <location>
        <begin position="195"/>
        <end position="533"/>
    </location>
</feature>
<feature type="region of interest" description="Disordered" evidence="2">
    <location>
        <begin position="102"/>
        <end position="136"/>
    </location>
</feature>
<dbReference type="SUPFAM" id="SSF51556">
    <property type="entry name" value="Metallo-dependent hydrolases"/>
    <property type="match status" value="1"/>
</dbReference>
<feature type="compositionally biased region" description="Basic and acidic residues" evidence="2">
    <location>
        <begin position="118"/>
        <end position="132"/>
    </location>
</feature>
<dbReference type="InterPro" id="IPR011059">
    <property type="entry name" value="Metal-dep_hydrolase_composite"/>
</dbReference>
<dbReference type="InterPro" id="IPR006680">
    <property type="entry name" value="Amidohydro-rel"/>
</dbReference>
<protein>
    <submittedName>
        <fullName evidence="4">Amidohydrolase</fullName>
    </submittedName>
</protein>
<dbReference type="InterPro" id="IPR032466">
    <property type="entry name" value="Metal_Hydrolase"/>
</dbReference>
<evidence type="ECO:0000256" key="1">
    <source>
        <dbReference type="ARBA" id="ARBA00022801"/>
    </source>
</evidence>
<evidence type="ECO:0000259" key="3">
    <source>
        <dbReference type="Pfam" id="PF01979"/>
    </source>
</evidence>
<dbReference type="PROSITE" id="PS51318">
    <property type="entry name" value="TAT"/>
    <property type="match status" value="1"/>
</dbReference>
<proteinExistence type="predicted"/>
<dbReference type="Gene3D" id="3.20.20.140">
    <property type="entry name" value="Metal-dependent hydrolases"/>
    <property type="match status" value="1"/>
</dbReference>
<dbReference type="Proteomes" id="UP001500994">
    <property type="component" value="Unassembled WGS sequence"/>
</dbReference>
<dbReference type="InterPro" id="IPR006311">
    <property type="entry name" value="TAT_signal"/>
</dbReference>
<gene>
    <name evidence="4" type="ORF">GCM10009864_56300</name>
</gene>
<dbReference type="EMBL" id="BAAARK010000021">
    <property type="protein sequence ID" value="GAA2677409.1"/>
    <property type="molecule type" value="Genomic_DNA"/>
</dbReference>
<sequence>MANEQQGHTAPEAGTDHPGACPGARTDGTTTDGTAANGTTTDGTATDGARRADAPDGPPGAAPGTPSEGGAARGGFGRRGFLAGVAGLTGAGASGLLGGPGAAAAYAQSPTAPAAPRSEARATPRPDAHPAPRPDQFAGERQLLLPEVVLLPTGPVRDHAVLIEHGTFREVGPAAKLLAAHRGGPAPVRLDGHLLMPGFVDAHHHLTQSFGKAQSFGQPSEIFKTVWEPLEHALDEESAYLSAKLAALEALRGGFTTVADAGTRAPVDVAALAKGTEEAGIRCVLGKIVSDGTGGPAHLARWHGHPLVHPSLAIAVPEDATGPVIKHTADLCADAGAVLQIHVNEHLASVERSLKSVGRRPVDYLHHLGALGPHTLGAHATLLTPTEMRQVADSGAALSYNPVASAWKGNAVAHATMWAALGIRFGAGTDGTRGDGFRLVDAAESAQRLTYGLATGDSVCGAGDLWLEHGTAGGADALGLGRVTGQIAAGKAADYLLVDLAVPELTPSYDLRWELVRLAGRDQIRAVVVAGRLRLWDGWPTDWDARALVARAAEVGPKVVERAKIQRVEPR</sequence>
<keyword evidence="5" id="KW-1185">Reference proteome</keyword>
<reference evidence="5" key="1">
    <citation type="journal article" date="2019" name="Int. J. Syst. Evol. Microbiol.">
        <title>The Global Catalogue of Microorganisms (GCM) 10K type strain sequencing project: providing services to taxonomists for standard genome sequencing and annotation.</title>
        <authorList>
            <consortium name="The Broad Institute Genomics Platform"/>
            <consortium name="The Broad Institute Genome Sequencing Center for Infectious Disease"/>
            <person name="Wu L."/>
            <person name="Ma J."/>
        </authorList>
    </citation>
    <scope>NUCLEOTIDE SEQUENCE [LARGE SCALE GENOMIC DNA]</scope>
    <source>
        <strain evidence="5">JCM 16374</strain>
    </source>
</reference>
<feature type="compositionally biased region" description="Low complexity" evidence="2">
    <location>
        <begin position="22"/>
        <end position="47"/>
    </location>
</feature>
<accession>A0ABP6EV66</accession>
<organism evidence="4 5">
    <name type="scientific">Streptomyces lunalinharesii</name>
    <dbReference type="NCBI Taxonomy" id="333384"/>
    <lineage>
        <taxon>Bacteria</taxon>
        <taxon>Bacillati</taxon>
        <taxon>Actinomycetota</taxon>
        <taxon>Actinomycetes</taxon>
        <taxon>Kitasatosporales</taxon>
        <taxon>Streptomycetaceae</taxon>
        <taxon>Streptomyces</taxon>
    </lineage>
</organism>
<comment type="caution">
    <text evidence="4">The sequence shown here is derived from an EMBL/GenBank/DDBJ whole genome shotgun (WGS) entry which is preliminary data.</text>
</comment>
<evidence type="ECO:0000313" key="5">
    <source>
        <dbReference type="Proteomes" id="UP001500994"/>
    </source>
</evidence>
<evidence type="ECO:0000256" key="2">
    <source>
        <dbReference type="SAM" id="MobiDB-lite"/>
    </source>
</evidence>
<name>A0ABP6EV66_9ACTN</name>
<dbReference type="Gene3D" id="2.30.40.10">
    <property type="entry name" value="Urease, subunit C, domain 1"/>
    <property type="match status" value="1"/>
</dbReference>